<name>A0ABT9U4Q2_PAEHA</name>
<reference evidence="1 2" key="1">
    <citation type="submission" date="2023-07" db="EMBL/GenBank/DDBJ databases">
        <title>Sorghum-associated microbial communities from plants grown in Nebraska, USA.</title>
        <authorList>
            <person name="Schachtman D."/>
        </authorList>
    </citation>
    <scope>NUCLEOTIDE SEQUENCE [LARGE SCALE GENOMIC DNA]</scope>
    <source>
        <strain evidence="1 2">CC482</strain>
    </source>
</reference>
<organism evidence="1 2">
    <name type="scientific">Paenibacillus harenae</name>
    <dbReference type="NCBI Taxonomy" id="306543"/>
    <lineage>
        <taxon>Bacteria</taxon>
        <taxon>Bacillati</taxon>
        <taxon>Bacillota</taxon>
        <taxon>Bacilli</taxon>
        <taxon>Bacillales</taxon>
        <taxon>Paenibacillaceae</taxon>
        <taxon>Paenibacillus</taxon>
    </lineage>
</organism>
<evidence type="ECO:0000313" key="1">
    <source>
        <dbReference type="EMBL" id="MDQ0114617.1"/>
    </source>
</evidence>
<protein>
    <submittedName>
        <fullName evidence="1">Uncharacterized protein</fullName>
    </submittedName>
</protein>
<dbReference type="Proteomes" id="UP001229346">
    <property type="component" value="Unassembled WGS sequence"/>
</dbReference>
<keyword evidence="2" id="KW-1185">Reference proteome</keyword>
<accession>A0ABT9U4Q2</accession>
<comment type="caution">
    <text evidence="1">The sequence shown here is derived from an EMBL/GenBank/DDBJ whole genome shotgun (WGS) entry which is preliminary data.</text>
</comment>
<proteinExistence type="predicted"/>
<sequence length="117" mass="13404">MYNTDCSLFPNLEKKYKKHVGTNMEYAEVFPNMTREQFVERALNLATIKADGKNIFRGTRARDGAIITYNKGTNEIVFEKNGVIDTFFRPDNGMEKHIMTLSSSKGGRNAYLLSLWI</sequence>
<gene>
    <name evidence="1" type="ORF">J2T15_004073</name>
</gene>
<dbReference type="EMBL" id="JAUSSU010000008">
    <property type="protein sequence ID" value="MDQ0114617.1"/>
    <property type="molecule type" value="Genomic_DNA"/>
</dbReference>
<evidence type="ECO:0000313" key="2">
    <source>
        <dbReference type="Proteomes" id="UP001229346"/>
    </source>
</evidence>